<dbReference type="Pfam" id="PF02754">
    <property type="entry name" value="CCG"/>
    <property type="match status" value="2"/>
</dbReference>
<dbReference type="InterPro" id="IPR004017">
    <property type="entry name" value="Cys_rich_dom"/>
</dbReference>
<evidence type="ECO:0000259" key="2">
    <source>
        <dbReference type="Pfam" id="PF02754"/>
    </source>
</evidence>
<evidence type="ECO:0000313" key="4">
    <source>
        <dbReference type="Proteomes" id="UP000233654"/>
    </source>
</evidence>
<dbReference type="GO" id="GO:0016491">
    <property type="term" value="F:oxidoreductase activity"/>
    <property type="evidence" value="ECO:0007669"/>
    <property type="project" value="UniProtKB-KW"/>
</dbReference>
<reference evidence="3 4" key="1">
    <citation type="journal article" date="2017" name="ISME J.">
        <title>Potential for microbial H2 and metal transformations associated with novel bacteria and archaea in deep terrestrial subsurface sediments.</title>
        <authorList>
            <person name="Hernsdorf A.W."/>
            <person name="Amano Y."/>
            <person name="Miyakawa K."/>
            <person name="Ise K."/>
            <person name="Suzuki Y."/>
            <person name="Anantharaman K."/>
            <person name="Probst A."/>
            <person name="Burstein D."/>
            <person name="Thomas B.C."/>
            <person name="Banfield J.F."/>
        </authorList>
    </citation>
    <scope>NUCLEOTIDE SEQUENCE [LARGE SCALE GENOMIC DNA]</scope>
    <source>
        <strain evidence="3">HGW-Actinobacteria-3</strain>
    </source>
</reference>
<proteinExistence type="predicted"/>
<comment type="caution">
    <text evidence="3">The sequence shown here is derived from an EMBL/GenBank/DDBJ whole genome shotgun (WGS) entry which is preliminary data.</text>
</comment>
<dbReference type="PANTHER" id="PTHR42947">
    <property type="entry name" value="COB--COM HETERODISULFIDE REDUCTASE SUBUNIT B 1"/>
    <property type="match status" value="1"/>
</dbReference>
<protein>
    <submittedName>
        <fullName evidence="3">CoB--CoM heterodisulfide reductase subunit B</fullName>
    </submittedName>
</protein>
<sequence>MAKADVTEYTLFLGCMIPLRHPQIEAAARKALSNVGVKVIDVDGFSCCPEPWNVKGASLEEWLAVAMRNLAIGEKTGRDMLVLCNGCYATLTEAARIARDGSDAKEAAAKKLSALNLSYKGKSRARHVASVLFDIGPSTVASSVKKPLAGMKVAVHYGCHLLRPADVTGFDDPFKPSKLEALVEALGAQTVRYSGYTNCCGRATRDSDASLRMANDKIESMKGAGAECVVTVCPACFEQFDLGQIEIKRLLGREHNLPVFHYLQLLALAQGEDASSLGLKRHHVNVEPALSRIKT</sequence>
<evidence type="ECO:0000256" key="1">
    <source>
        <dbReference type="ARBA" id="ARBA00023002"/>
    </source>
</evidence>
<dbReference type="PANTHER" id="PTHR42947:SF1">
    <property type="entry name" value="COB--COM HETERODISULFIDE REDUCTASE SUBUNIT B 1"/>
    <property type="match status" value="1"/>
</dbReference>
<feature type="domain" description="Cysteine-rich" evidence="2">
    <location>
        <begin position="153"/>
        <end position="240"/>
    </location>
</feature>
<accession>A0A2N3G761</accession>
<evidence type="ECO:0000313" key="3">
    <source>
        <dbReference type="EMBL" id="PKQ28551.1"/>
    </source>
</evidence>
<dbReference type="Gene3D" id="3.40.50.11810">
    <property type="match status" value="1"/>
</dbReference>
<keyword evidence="1" id="KW-0560">Oxidoreductase</keyword>
<name>A0A2N3G761_9ACTN</name>
<organism evidence="3 4">
    <name type="scientific">Candidatus Anoxymicrobium japonicum</name>
    <dbReference type="NCBI Taxonomy" id="2013648"/>
    <lineage>
        <taxon>Bacteria</taxon>
        <taxon>Bacillati</taxon>
        <taxon>Actinomycetota</taxon>
        <taxon>Candidatus Geothermincolia</taxon>
        <taxon>Candidatus Geothermincolales</taxon>
        <taxon>Candidatus Anoxymicrobiaceae</taxon>
        <taxon>Candidatus Anoxymicrobium</taxon>
    </lineage>
</organism>
<dbReference type="Gene3D" id="1.20.1050.140">
    <property type="match status" value="1"/>
</dbReference>
<dbReference type="InterPro" id="IPR051278">
    <property type="entry name" value="HdrB/HdrD_reductase"/>
</dbReference>
<gene>
    <name evidence="3" type="ORF">CVT63_02125</name>
</gene>
<feature type="domain" description="Cysteine-rich" evidence="2">
    <location>
        <begin position="9"/>
        <end position="91"/>
    </location>
</feature>
<dbReference type="Proteomes" id="UP000233654">
    <property type="component" value="Unassembled WGS sequence"/>
</dbReference>
<dbReference type="EMBL" id="PHEX01000012">
    <property type="protein sequence ID" value="PKQ28551.1"/>
    <property type="molecule type" value="Genomic_DNA"/>
</dbReference>
<dbReference type="AlphaFoldDB" id="A0A2N3G761"/>